<evidence type="ECO:0000313" key="2">
    <source>
        <dbReference type="Proteomes" id="UP000324222"/>
    </source>
</evidence>
<reference evidence="1 2" key="1">
    <citation type="submission" date="2019-05" db="EMBL/GenBank/DDBJ databases">
        <title>Another draft genome of Portunus trituberculatus and its Hox gene families provides insights of decapod evolution.</title>
        <authorList>
            <person name="Jeong J.-H."/>
            <person name="Song I."/>
            <person name="Kim S."/>
            <person name="Choi T."/>
            <person name="Kim D."/>
            <person name="Ryu S."/>
            <person name="Kim W."/>
        </authorList>
    </citation>
    <scope>NUCLEOTIDE SEQUENCE [LARGE SCALE GENOMIC DNA]</scope>
    <source>
        <tissue evidence="1">Muscle</tissue>
    </source>
</reference>
<accession>A0A5B7FRP2</accession>
<dbReference type="AlphaFoldDB" id="A0A5B7FRP2"/>
<sequence>MEIRSLVLRCFGADGRQPKSSYSWSVEVVGGVQEQVFFSDARVQIRLPLSLRQFSKATDKTNEVLMMYKSCQTAS</sequence>
<protein>
    <submittedName>
        <fullName evidence="1">Uncharacterized protein</fullName>
    </submittedName>
</protein>
<gene>
    <name evidence="1" type="ORF">E2C01_043974</name>
</gene>
<evidence type="ECO:0000313" key="1">
    <source>
        <dbReference type="EMBL" id="MPC50151.1"/>
    </source>
</evidence>
<dbReference type="Proteomes" id="UP000324222">
    <property type="component" value="Unassembled WGS sequence"/>
</dbReference>
<dbReference type="EMBL" id="VSRR010009311">
    <property type="protein sequence ID" value="MPC50151.1"/>
    <property type="molecule type" value="Genomic_DNA"/>
</dbReference>
<keyword evidence="2" id="KW-1185">Reference proteome</keyword>
<organism evidence="1 2">
    <name type="scientific">Portunus trituberculatus</name>
    <name type="common">Swimming crab</name>
    <name type="synonym">Neptunus trituberculatus</name>
    <dbReference type="NCBI Taxonomy" id="210409"/>
    <lineage>
        <taxon>Eukaryota</taxon>
        <taxon>Metazoa</taxon>
        <taxon>Ecdysozoa</taxon>
        <taxon>Arthropoda</taxon>
        <taxon>Crustacea</taxon>
        <taxon>Multicrustacea</taxon>
        <taxon>Malacostraca</taxon>
        <taxon>Eumalacostraca</taxon>
        <taxon>Eucarida</taxon>
        <taxon>Decapoda</taxon>
        <taxon>Pleocyemata</taxon>
        <taxon>Brachyura</taxon>
        <taxon>Eubrachyura</taxon>
        <taxon>Portunoidea</taxon>
        <taxon>Portunidae</taxon>
        <taxon>Portuninae</taxon>
        <taxon>Portunus</taxon>
    </lineage>
</organism>
<comment type="caution">
    <text evidence="1">The sequence shown here is derived from an EMBL/GenBank/DDBJ whole genome shotgun (WGS) entry which is preliminary data.</text>
</comment>
<name>A0A5B7FRP2_PORTR</name>
<proteinExistence type="predicted"/>